<dbReference type="PANTHER" id="PTHR43317">
    <property type="entry name" value="THERMOSPERMINE SYNTHASE ACAULIS5"/>
    <property type="match status" value="1"/>
</dbReference>
<dbReference type="GO" id="GO:0004766">
    <property type="term" value="F:spermidine synthase activity"/>
    <property type="evidence" value="ECO:0007669"/>
    <property type="project" value="UniProtKB-EC"/>
</dbReference>
<reference evidence="6 7" key="1">
    <citation type="submission" date="2024-05" db="EMBL/GenBank/DDBJ databases">
        <authorList>
            <consortium name="Candidatus Magnetaquicoccaceae bacterium FCR-1 genome sequencing consortium"/>
            <person name="Shimoshige H."/>
            <person name="Shimamura S."/>
            <person name="Taoka A."/>
            <person name="Kobayashi H."/>
            <person name="Maekawa T."/>
        </authorList>
    </citation>
    <scope>NUCLEOTIDE SEQUENCE [LARGE SCALE GENOMIC DNA]</scope>
    <source>
        <strain evidence="6 7">FCR-1</strain>
    </source>
</reference>
<keyword evidence="2 4" id="KW-0808">Transferase</keyword>
<dbReference type="RefSeq" id="WP_420904487.1">
    <property type="nucleotide sequence ID" value="NZ_BAAFGK010000004.1"/>
</dbReference>
<dbReference type="Proteomes" id="UP001628193">
    <property type="component" value="Unassembled WGS sequence"/>
</dbReference>
<dbReference type="NCBIfam" id="NF037959">
    <property type="entry name" value="MFS_SpdSyn"/>
    <property type="match status" value="1"/>
</dbReference>
<keyword evidence="7" id="KW-1185">Reference proteome</keyword>
<dbReference type="PROSITE" id="PS51006">
    <property type="entry name" value="PABS_2"/>
    <property type="match status" value="1"/>
</dbReference>
<comment type="caution">
    <text evidence="6">The sequence shown here is derived from an EMBL/GenBank/DDBJ whole genome shotgun (WGS) entry which is preliminary data.</text>
</comment>
<evidence type="ECO:0000256" key="2">
    <source>
        <dbReference type="ARBA" id="ARBA00022679"/>
    </source>
</evidence>
<proteinExistence type="inferred from homology"/>
<dbReference type="InterPro" id="IPR029063">
    <property type="entry name" value="SAM-dependent_MTases_sf"/>
</dbReference>
<evidence type="ECO:0000259" key="5">
    <source>
        <dbReference type="PROSITE" id="PS51006"/>
    </source>
</evidence>
<evidence type="ECO:0000313" key="7">
    <source>
        <dbReference type="Proteomes" id="UP001628193"/>
    </source>
</evidence>
<dbReference type="InterPro" id="IPR030374">
    <property type="entry name" value="PABS"/>
</dbReference>
<organism evidence="6 7">
    <name type="scientific">Candidatus Magnetaquiglobus chichijimensis</name>
    <dbReference type="NCBI Taxonomy" id="3141448"/>
    <lineage>
        <taxon>Bacteria</taxon>
        <taxon>Pseudomonadati</taxon>
        <taxon>Pseudomonadota</taxon>
        <taxon>Magnetococcia</taxon>
        <taxon>Magnetococcales</taxon>
        <taxon>Candidatus Magnetaquicoccaceae</taxon>
        <taxon>Candidatus Magnetaquiglobus</taxon>
    </lineage>
</organism>
<evidence type="ECO:0000256" key="3">
    <source>
        <dbReference type="ARBA" id="ARBA00023115"/>
    </source>
</evidence>
<dbReference type="SUPFAM" id="SSF53335">
    <property type="entry name" value="S-adenosyl-L-methionine-dependent methyltransferases"/>
    <property type="match status" value="1"/>
</dbReference>
<dbReference type="PANTHER" id="PTHR43317:SF1">
    <property type="entry name" value="THERMOSPERMINE SYNTHASE ACAULIS5"/>
    <property type="match status" value="1"/>
</dbReference>
<dbReference type="EMBL" id="BAAFGK010000004">
    <property type="protein sequence ID" value="GAB0056766.1"/>
    <property type="molecule type" value="Genomic_DNA"/>
</dbReference>
<reference evidence="6 7" key="2">
    <citation type="submission" date="2024-09" db="EMBL/GenBank/DDBJ databases">
        <title>Draft genome sequence of Candidatus Magnetaquicoccaceae bacterium FCR-1.</title>
        <authorList>
            <person name="Shimoshige H."/>
            <person name="Shimamura S."/>
            <person name="Taoka A."/>
            <person name="Kobayashi H."/>
            <person name="Maekawa T."/>
        </authorList>
    </citation>
    <scope>NUCLEOTIDE SEQUENCE [LARGE SCALE GENOMIC DNA]</scope>
    <source>
        <strain evidence="6 7">FCR-1</strain>
    </source>
</reference>
<protein>
    <submittedName>
        <fullName evidence="6">Spermidine synthase</fullName>
        <ecNumber evidence="6">2.5.1.16</ecNumber>
    </submittedName>
</protein>
<name>A0ABQ0C7B5_9PROT</name>
<dbReference type="CDD" id="cd02440">
    <property type="entry name" value="AdoMet_MTases"/>
    <property type="match status" value="1"/>
</dbReference>
<keyword evidence="3 4" id="KW-0620">Polyamine biosynthesis</keyword>
<dbReference type="Gene3D" id="3.40.50.150">
    <property type="entry name" value="Vaccinia Virus protein VP39"/>
    <property type="match status" value="1"/>
</dbReference>
<feature type="active site" description="Proton acceptor" evidence="4">
    <location>
        <position position="154"/>
    </location>
</feature>
<evidence type="ECO:0000256" key="4">
    <source>
        <dbReference type="PROSITE-ProRule" id="PRU00354"/>
    </source>
</evidence>
<accession>A0ABQ0C7B5</accession>
<dbReference type="EC" id="2.5.1.16" evidence="6"/>
<evidence type="ECO:0000313" key="6">
    <source>
        <dbReference type="EMBL" id="GAB0056766.1"/>
    </source>
</evidence>
<feature type="domain" description="PABS" evidence="5">
    <location>
        <begin position="1"/>
        <end position="231"/>
    </location>
</feature>
<gene>
    <name evidence="6" type="primary">speE</name>
    <name evidence="6" type="ORF">SIID45300_01078</name>
</gene>
<sequence length="279" mass="31563">MGASRDLLEPEMRVLYRREHAGRMIEVLQDDHSRLLAFDSHLTQSRMAIDDPNRLVLRYTRRMMAGLLFLEAAARDEPFRVLMVGLGGGSLAKFLLHHFPACRMDVVENDPILPVVARRYFHLPSDARLNVICADGARFLDLERFSTWDLILLDAFDQHGAARGVYAEPMFEIARERLSACGVLTLNVLRSDQPLFQGVTAGLIRRFPRATLGLSVPGFSNEILFAGPGVPEWEGRRSLAGRARLLEARLGMNFSTYLEEMGRLEKYAPWRRWLGLAPG</sequence>
<comment type="similarity">
    <text evidence="1">Belongs to the spermidine/spermine synthase family.</text>
</comment>
<evidence type="ECO:0000256" key="1">
    <source>
        <dbReference type="ARBA" id="ARBA00007867"/>
    </source>
</evidence>